<name>A0A9D4NCW8_DREPO</name>
<dbReference type="AlphaFoldDB" id="A0A9D4NCW8"/>
<comment type="caution">
    <text evidence="1">The sequence shown here is derived from an EMBL/GenBank/DDBJ whole genome shotgun (WGS) entry which is preliminary data.</text>
</comment>
<reference evidence="1" key="1">
    <citation type="journal article" date="2019" name="bioRxiv">
        <title>The Genome of the Zebra Mussel, Dreissena polymorpha: A Resource for Invasive Species Research.</title>
        <authorList>
            <person name="McCartney M.A."/>
            <person name="Auch B."/>
            <person name="Kono T."/>
            <person name="Mallez S."/>
            <person name="Zhang Y."/>
            <person name="Obille A."/>
            <person name="Becker A."/>
            <person name="Abrahante J.E."/>
            <person name="Garbe J."/>
            <person name="Badalamenti J.P."/>
            <person name="Herman A."/>
            <person name="Mangelson H."/>
            <person name="Liachko I."/>
            <person name="Sullivan S."/>
            <person name="Sone E.D."/>
            <person name="Koren S."/>
            <person name="Silverstein K.A.T."/>
            <person name="Beckman K.B."/>
            <person name="Gohl D.M."/>
        </authorList>
    </citation>
    <scope>NUCLEOTIDE SEQUENCE</scope>
    <source>
        <strain evidence="1">Duluth1</strain>
        <tissue evidence="1">Whole animal</tissue>
    </source>
</reference>
<keyword evidence="2" id="KW-1185">Reference proteome</keyword>
<protein>
    <submittedName>
        <fullName evidence="1">Uncharacterized protein</fullName>
    </submittedName>
</protein>
<reference evidence="1" key="2">
    <citation type="submission" date="2020-11" db="EMBL/GenBank/DDBJ databases">
        <authorList>
            <person name="McCartney M.A."/>
            <person name="Auch B."/>
            <person name="Kono T."/>
            <person name="Mallez S."/>
            <person name="Becker A."/>
            <person name="Gohl D.M."/>
            <person name="Silverstein K.A.T."/>
            <person name="Koren S."/>
            <person name="Bechman K.B."/>
            <person name="Herman A."/>
            <person name="Abrahante J.E."/>
            <person name="Garbe J."/>
        </authorList>
    </citation>
    <scope>NUCLEOTIDE SEQUENCE</scope>
    <source>
        <strain evidence="1">Duluth1</strain>
        <tissue evidence="1">Whole animal</tissue>
    </source>
</reference>
<evidence type="ECO:0000313" key="1">
    <source>
        <dbReference type="EMBL" id="KAH3892193.1"/>
    </source>
</evidence>
<proteinExistence type="predicted"/>
<gene>
    <name evidence="1" type="ORF">DPMN_016306</name>
</gene>
<sequence>MEYVINQFFDNIGILDTATPMSRVTSHDPVWTQVTLFGRREDTSYAFGFGCER</sequence>
<organism evidence="1 2">
    <name type="scientific">Dreissena polymorpha</name>
    <name type="common">Zebra mussel</name>
    <name type="synonym">Mytilus polymorpha</name>
    <dbReference type="NCBI Taxonomy" id="45954"/>
    <lineage>
        <taxon>Eukaryota</taxon>
        <taxon>Metazoa</taxon>
        <taxon>Spiralia</taxon>
        <taxon>Lophotrochozoa</taxon>
        <taxon>Mollusca</taxon>
        <taxon>Bivalvia</taxon>
        <taxon>Autobranchia</taxon>
        <taxon>Heteroconchia</taxon>
        <taxon>Euheterodonta</taxon>
        <taxon>Imparidentia</taxon>
        <taxon>Neoheterodontei</taxon>
        <taxon>Myida</taxon>
        <taxon>Dreissenoidea</taxon>
        <taxon>Dreissenidae</taxon>
        <taxon>Dreissena</taxon>
    </lineage>
</organism>
<evidence type="ECO:0000313" key="2">
    <source>
        <dbReference type="Proteomes" id="UP000828390"/>
    </source>
</evidence>
<dbReference type="Proteomes" id="UP000828390">
    <property type="component" value="Unassembled WGS sequence"/>
</dbReference>
<dbReference type="EMBL" id="JAIWYP010000001">
    <property type="protein sequence ID" value="KAH3892193.1"/>
    <property type="molecule type" value="Genomic_DNA"/>
</dbReference>
<accession>A0A9D4NCW8</accession>